<sequence>MRSQSFLYFAPNITLNPTAHPLRGWVPSALRATAAG</sequence>
<keyword evidence="2" id="KW-1185">Reference proteome</keyword>
<reference evidence="1 2" key="1">
    <citation type="submission" date="2009-10" db="EMBL/GenBank/DDBJ databases">
        <title>Complete sequence of Halothiobacillus neapolitanus c2.</title>
        <authorList>
            <consortium name="US DOE Joint Genome Institute"/>
            <person name="Lucas S."/>
            <person name="Copeland A."/>
            <person name="Lapidus A."/>
            <person name="Glavina del Rio T."/>
            <person name="Tice H."/>
            <person name="Bruce D."/>
            <person name="Goodwin L."/>
            <person name="Pitluck S."/>
            <person name="Davenport K."/>
            <person name="Brettin T."/>
            <person name="Detter J.C."/>
            <person name="Han C."/>
            <person name="Tapia R."/>
            <person name="Larimer F."/>
            <person name="Land M."/>
            <person name="Hauser L."/>
            <person name="Kyrpides N."/>
            <person name="Mikhailova N."/>
            <person name="Kerfeld C."/>
            <person name="Cannon G."/>
            <person name="Heinhort S."/>
        </authorList>
    </citation>
    <scope>NUCLEOTIDE SEQUENCE [LARGE SCALE GENOMIC DNA]</scope>
    <source>
        <strain evidence="2">ATCC 23641 / c2</strain>
    </source>
</reference>
<dbReference type="AlphaFoldDB" id="D0KWF8"/>
<accession>D0KWF8</accession>
<protein>
    <submittedName>
        <fullName evidence="1">Uncharacterized protein</fullName>
    </submittedName>
</protein>
<evidence type="ECO:0000313" key="1">
    <source>
        <dbReference type="EMBL" id="ACX94955.1"/>
    </source>
</evidence>
<dbReference type="Proteomes" id="UP000009102">
    <property type="component" value="Chromosome"/>
</dbReference>
<dbReference type="STRING" id="555778.Hneap_0090"/>
<gene>
    <name evidence="1" type="ordered locus">Hneap_0090</name>
</gene>
<evidence type="ECO:0000313" key="2">
    <source>
        <dbReference type="Proteomes" id="UP000009102"/>
    </source>
</evidence>
<dbReference type="KEGG" id="hna:Hneap_0090"/>
<dbReference type="HOGENOM" id="CLU_3356532_0_0_6"/>
<dbReference type="EMBL" id="CP001801">
    <property type="protein sequence ID" value="ACX94955.1"/>
    <property type="molecule type" value="Genomic_DNA"/>
</dbReference>
<organism evidence="1 2">
    <name type="scientific">Halothiobacillus neapolitanus (strain ATCC 23641 / DSM 15147 / CIP 104769 / NCIMB 8539 / c2)</name>
    <name type="common">Thiobacillus neapolitanus</name>
    <dbReference type="NCBI Taxonomy" id="555778"/>
    <lineage>
        <taxon>Bacteria</taxon>
        <taxon>Pseudomonadati</taxon>
        <taxon>Pseudomonadota</taxon>
        <taxon>Gammaproteobacteria</taxon>
        <taxon>Chromatiales</taxon>
        <taxon>Halothiobacillaceae</taxon>
        <taxon>Halothiobacillus</taxon>
    </lineage>
</organism>
<name>D0KWF8_HALNC</name>
<proteinExistence type="predicted"/>